<evidence type="ECO:0000313" key="2">
    <source>
        <dbReference type="Proteomes" id="UP000003379"/>
    </source>
</evidence>
<dbReference type="HOGENOM" id="CLU_044962_2_2_9"/>
<evidence type="ECO:0000313" key="1">
    <source>
        <dbReference type="EMBL" id="EHL20281.1"/>
    </source>
</evidence>
<dbReference type="InterPro" id="IPR017034">
    <property type="entry name" value="Abi_system_AbiD/AbiF"/>
</dbReference>
<comment type="caution">
    <text evidence="1">The sequence shown here is derived from an EMBL/GenBank/DDBJ whole genome shotgun (WGS) entry which is preliminary data.</text>
</comment>
<sequence length="333" mass="40377">MCKEYESLTFEEQIQLFEKRGLIINDKEKAKQKLQYINYYKLKELAYPFYERDENGVYLYKNIDFEEIIKRYYQDKHIRLSILECTEKIEVAFKTRFCYLLGKKYGAYGYLKFNNWFDKETYCKYYVSEKQGDFKKRLKENSKLLDTHCIKEYIATQDKKIEDVKIPIWMLVEILTFGEIVYFYEMMSTSNKVEIANDFDANYDEFLSWIKCLKFIRNKCTHNLNIIDLKLKTKPKLREKWREWLLIDNNKQSSGKIADILIPMVYLTIKINDKFIFNDLQRCINRLIHKDNEKARLLGFKDSHISMNFIDLLGGKFKKNRKISNRVIKRRLK</sequence>
<organism evidence="1 2">
    <name type="scientific">Peptoanaerobacter stomatis</name>
    <dbReference type="NCBI Taxonomy" id="796937"/>
    <lineage>
        <taxon>Bacteria</taxon>
        <taxon>Bacillati</taxon>
        <taxon>Bacillota</taxon>
        <taxon>Clostridia</taxon>
        <taxon>Peptostreptococcales</taxon>
        <taxon>Filifactoraceae</taxon>
        <taxon>Peptoanaerobacter</taxon>
    </lineage>
</organism>
<dbReference type="AlphaFoldDB" id="G9XA35"/>
<proteinExistence type="predicted"/>
<dbReference type="Proteomes" id="UP000003379">
    <property type="component" value="Unassembled WGS sequence"/>
</dbReference>
<gene>
    <name evidence="1" type="ORF">HMPREF9628_00126</name>
</gene>
<name>G9XA35_9FIRM</name>
<dbReference type="PIRSF" id="PIRSF034934">
    <property type="entry name" value="AbiF_AbiD"/>
    <property type="match status" value="1"/>
</dbReference>
<dbReference type="EMBL" id="AFZG01000001">
    <property type="protein sequence ID" value="EHL20281.1"/>
    <property type="molecule type" value="Genomic_DNA"/>
</dbReference>
<dbReference type="InterPro" id="IPR011664">
    <property type="entry name" value="Abi_system_AbiD/AbiF-like"/>
</dbReference>
<dbReference type="Pfam" id="PF07751">
    <property type="entry name" value="Abi_2"/>
    <property type="match status" value="1"/>
</dbReference>
<reference evidence="1 2" key="1">
    <citation type="submission" date="2011-08" db="EMBL/GenBank/DDBJ databases">
        <title>The Genome Sequence of Eubacteriaceae bacterium CM5.</title>
        <authorList>
            <consortium name="The Broad Institute Genome Sequencing Platform"/>
            <person name="Earl A."/>
            <person name="Ward D."/>
            <person name="Feldgarden M."/>
            <person name="Gevers D."/>
            <person name="Sizova M."/>
            <person name="Hazen A."/>
            <person name="Epstein S."/>
            <person name="Young S.K."/>
            <person name="Zeng Q."/>
            <person name="Gargeya S."/>
            <person name="Fitzgerald M."/>
            <person name="Haas B."/>
            <person name="Abouelleil A."/>
            <person name="Alvarado L."/>
            <person name="Arachchi H.M."/>
            <person name="Berlin A."/>
            <person name="Brown A."/>
            <person name="Chapman S.B."/>
            <person name="Chen Z."/>
            <person name="Dunbar C."/>
            <person name="Freedman E."/>
            <person name="Gearin G."/>
            <person name="Gellesch M."/>
            <person name="Goldberg J."/>
            <person name="Griggs A."/>
            <person name="Gujja S."/>
            <person name="Heiman D."/>
            <person name="Howarth C."/>
            <person name="Larson L."/>
            <person name="Lui A."/>
            <person name="MacDonald P.J.P."/>
            <person name="Montmayeur A."/>
            <person name="Murphy C."/>
            <person name="Neiman D."/>
            <person name="Pearson M."/>
            <person name="Priest M."/>
            <person name="Roberts A."/>
            <person name="Saif S."/>
            <person name="Shea T."/>
            <person name="Shenoy N."/>
            <person name="Sisk P."/>
            <person name="Stolte C."/>
            <person name="Sykes S."/>
            <person name="Wortman J."/>
            <person name="Nusbaum C."/>
            <person name="Birren B."/>
        </authorList>
    </citation>
    <scope>NUCLEOTIDE SEQUENCE [LARGE SCALE GENOMIC DNA]</scope>
    <source>
        <strain evidence="1 2">CM5</strain>
    </source>
</reference>
<protein>
    <recommendedName>
        <fullName evidence="3">Abi-like protein</fullName>
    </recommendedName>
</protein>
<evidence type="ECO:0008006" key="3">
    <source>
        <dbReference type="Google" id="ProtNLM"/>
    </source>
</evidence>
<accession>G9XA35</accession>
<dbReference type="RefSeq" id="WP_009528426.1">
    <property type="nucleotide sequence ID" value="NZ_JH414596.1"/>
</dbReference>